<proteinExistence type="predicted"/>
<reference evidence="2 3" key="1">
    <citation type="journal article" date="2018" name="Nat. Ecol. Evol.">
        <title>Pezizomycetes genomes reveal the molecular basis of ectomycorrhizal truffle lifestyle.</title>
        <authorList>
            <person name="Murat C."/>
            <person name="Payen T."/>
            <person name="Noel B."/>
            <person name="Kuo A."/>
            <person name="Morin E."/>
            <person name="Chen J."/>
            <person name="Kohler A."/>
            <person name="Krizsan K."/>
            <person name="Balestrini R."/>
            <person name="Da Silva C."/>
            <person name="Montanini B."/>
            <person name="Hainaut M."/>
            <person name="Levati E."/>
            <person name="Barry K.W."/>
            <person name="Belfiori B."/>
            <person name="Cichocki N."/>
            <person name="Clum A."/>
            <person name="Dockter R.B."/>
            <person name="Fauchery L."/>
            <person name="Guy J."/>
            <person name="Iotti M."/>
            <person name="Le Tacon F."/>
            <person name="Lindquist E.A."/>
            <person name="Lipzen A."/>
            <person name="Malagnac F."/>
            <person name="Mello A."/>
            <person name="Molinier V."/>
            <person name="Miyauchi S."/>
            <person name="Poulain J."/>
            <person name="Riccioni C."/>
            <person name="Rubini A."/>
            <person name="Sitrit Y."/>
            <person name="Splivallo R."/>
            <person name="Traeger S."/>
            <person name="Wang M."/>
            <person name="Zifcakova L."/>
            <person name="Wipf D."/>
            <person name="Zambonelli A."/>
            <person name="Paolocci F."/>
            <person name="Nowrousian M."/>
            <person name="Ottonello S."/>
            <person name="Baldrian P."/>
            <person name="Spatafora J.W."/>
            <person name="Henrissat B."/>
            <person name="Nagy L.G."/>
            <person name="Aury J.M."/>
            <person name="Wincker P."/>
            <person name="Grigoriev I.V."/>
            <person name="Bonfante P."/>
            <person name="Martin F.M."/>
        </authorList>
    </citation>
    <scope>NUCLEOTIDE SEQUENCE [LARGE SCALE GENOMIC DNA]</scope>
    <source>
        <strain evidence="2 3">120613-1</strain>
    </source>
</reference>
<gene>
    <name evidence="2" type="ORF">L873DRAFT_1818999</name>
</gene>
<sequence>MMEYHYTLNNGTSERRTRNDLPVTCFMAGVPLTIMTAFGCSNAMKNGIISFVIGIPYMHGATTTR</sequence>
<dbReference type="Proteomes" id="UP000276215">
    <property type="component" value="Unassembled WGS sequence"/>
</dbReference>
<accession>A0A3N4J0K9</accession>
<protein>
    <submittedName>
        <fullName evidence="2">Uncharacterized protein</fullName>
    </submittedName>
</protein>
<keyword evidence="1" id="KW-0472">Membrane</keyword>
<dbReference type="AlphaFoldDB" id="A0A3N4J0K9"/>
<evidence type="ECO:0000313" key="2">
    <source>
        <dbReference type="EMBL" id="RPA91686.1"/>
    </source>
</evidence>
<keyword evidence="3" id="KW-1185">Reference proteome</keyword>
<name>A0A3N4J0K9_9PEZI</name>
<feature type="non-terminal residue" evidence="2">
    <location>
        <position position="65"/>
    </location>
</feature>
<keyword evidence="1" id="KW-0812">Transmembrane</keyword>
<keyword evidence="1" id="KW-1133">Transmembrane helix</keyword>
<organism evidence="2 3">
    <name type="scientific">Choiromyces venosus 120613-1</name>
    <dbReference type="NCBI Taxonomy" id="1336337"/>
    <lineage>
        <taxon>Eukaryota</taxon>
        <taxon>Fungi</taxon>
        <taxon>Dikarya</taxon>
        <taxon>Ascomycota</taxon>
        <taxon>Pezizomycotina</taxon>
        <taxon>Pezizomycetes</taxon>
        <taxon>Pezizales</taxon>
        <taxon>Tuberaceae</taxon>
        <taxon>Choiromyces</taxon>
    </lineage>
</organism>
<evidence type="ECO:0000313" key="3">
    <source>
        <dbReference type="Proteomes" id="UP000276215"/>
    </source>
</evidence>
<evidence type="ECO:0000256" key="1">
    <source>
        <dbReference type="SAM" id="Phobius"/>
    </source>
</evidence>
<feature type="transmembrane region" description="Helical" evidence="1">
    <location>
        <begin position="21"/>
        <end position="39"/>
    </location>
</feature>
<dbReference type="EMBL" id="ML120490">
    <property type="protein sequence ID" value="RPA91686.1"/>
    <property type="molecule type" value="Genomic_DNA"/>
</dbReference>